<dbReference type="Gene3D" id="1.10.630.10">
    <property type="entry name" value="Cytochrome P450"/>
    <property type="match status" value="1"/>
</dbReference>
<evidence type="ECO:0008006" key="17">
    <source>
        <dbReference type="Google" id="ProtNLM"/>
    </source>
</evidence>
<dbReference type="PRINTS" id="PR00463">
    <property type="entry name" value="EP450I"/>
</dbReference>
<evidence type="ECO:0000256" key="10">
    <source>
        <dbReference type="ARBA" id="ARBA00023004"/>
    </source>
</evidence>
<evidence type="ECO:0000256" key="13">
    <source>
        <dbReference type="RuleBase" id="RU000461"/>
    </source>
</evidence>
<evidence type="ECO:0000256" key="5">
    <source>
        <dbReference type="ARBA" id="ARBA00022617"/>
    </source>
</evidence>
<dbReference type="InterPro" id="IPR002401">
    <property type="entry name" value="Cyt_P450_E_grp-I"/>
</dbReference>
<evidence type="ECO:0000313" key="15">
    <source>
        <dbReference type="EMBL" id="CAL1710836.1"/>
    </source>
</evidence>
<evidence type="ECO:0000256" key="4">
    <source>
        <dbReference type="ARBA" id="ARBA00010617"/>
    </source>
</evidence>
<evidence type="ECO:0000256" key="2">
    <source>
        <dbReference type="ARBA" id="ARBA00004167"/>
    </source>
</evidence>
<evidence type="ECO:0000256" key="7">
    <source>
        <dbReference type="ARBA" id="ARBA00022723"/>
    </source>
</evidence>
<evidence type="ECO:0000256" key="14">
    <source>
        <dbReference type="SAM" id="Phobius"/>
    </source>
</evidence>
<dbReference type="EMBL" id="OZ037949">
    <property type="protein sequence ID" value="CAL1710836.1"/>
    <property type="molecule type" value="Genomic_DNA"/>
</dbReference>
<keyword evidence="12 14" id="KW-0472">Membrane</keyword>
<gene>
    <name evidence="15" type="ORF">GFSPODELE1_LOCUS8033</name>
</gene>
<feature type="transmembrane region" description="Helical" evidence="14">
    <location>
        <begin position="12"/>
        <end position="28"/>
    </location>
</feature>
<dbReference type="SUPFAM" id="SSF48264">
    <property type="entry name" value="Cytochrome P450"/>
    <property type="match status" value="1"/>
</dbReference>
<keyword evidence="11 13" id="KW-0503">Monooxygenase</keyword>
<dbReference type="PANTHER" id="PTHR46300">
    <property type="entry name" value="P450, PUTATIVE (EUROFUNG)-RELATED-RELATED"/>
    <property type="match status" value="1"/>
</dbReference>
<evidence type="ECO:0000256" key="1">
    <source>
        <dbReference type="ARBA" id="ARBA00001971"/>
    </source>
</evidence>
<keyword evidence="10 13" id="KW-0408">Iron</keyword>
<evidence type="ECO:0000313" key="16">
    <source>
        <dbReference type="Proteomes" id="UP001497453"/>
    </source>
</evidence>
<comment type="similarity">
    <text evidence="4 13">Belongs to the cytochrome P450 family.</text>
</comment>
<proteinExistence type="inferred from homology"/>
<reference evidence="16" key="1">
    <citation type="submission" date="2024-04" db="EMBL/GenBank/DDBJ databases">
        <authorList>
            <person name="Shaw F."/>
            <person name="Minotto A."/>
        </authorList>
    </citation>
    <scope>NUCLEOTIDE SEQUENCE [LARGE SCALE GENOMIC DNA]</scope>
</reference>
<dbReference type="Proteomes" id="UP001497453">
    <property type="component" value="Chromosome 6"/>
</dbReference>
<evidence type="ECO:0000256" key="3">
    <source>
        <dbReference type="ARBA" id="ARBA00005179"/>
    </source>
</evidence>
<keyword evidence="9 13" id="KW-0560">Oxidoreductase</keyword>
<dbReference type="InterPro" id="IPR001128">
    <property type="entry name" value="Cyt_P450"/>
</dbReference>
<keyword evidence="6 14" id="KW-0812">Transmembrane</keyword>
<evidence type="ECO:0000256" key="12">
    <source>
        <dbReference type="ARBA" id="ARBA00023136"/>
    </source>
</evidence>
<keyword evidence="16" id="KW-1185">Reference proteome</keyword>
<evidence type="ECO:0000256" key="9">
    <source>
        <dbReference type="ARBA" id="ARBA00023002"/>
    </source>
</evidence>
<evidence type="ECO:0000256" key="11">
    <source>
        <dbReference type="ARBA" id="ARBA00023033"/>
    </source>
</evidence>
<dbReference type="InterPro" id="IPR050364">
    <property type="entry name" value="Cytochrome_P450_fung"/>
</dbReference>
<evidence type="ECO:0000256" key="8">
    <source>
        <dbReference type="ARBA" id="ARBA00022989"/>
    </source>
</evidence>
<dbReference type="Pfam" id="PF00067">
    <property type="entry name" value="p450"/>
    <property type="match status" value="1"/>
</dbReference>
<evidence type="ECO:0000256" key="6">
    <source>
        <dbReference type="ARBA" id="ARBA00022692"/>
    </source>
</evidence>
<protein>
    <recommendedName>
        <fullName evidence="17">Cytochrome P450</fullName>
    </recommendedName>
</protein>
<sequence length="524" mass="59691">MNRTHFRISEMIFCLTLCALPFAFFLWLRRSVKGRLPLPPGPKGYPFIGNMLDMPTVTPWKVFQEWCKVYGDVIYLDLPGRPTIVLGSVKVAVELLEKRSSIYSDRAVFVTDKLLSWDFNFAFMPYSQTWRNHRRAFHQYFNQGEVHKYHPIQVRECRAFLQRMLDSPENIAQHVRQIYTAIILKIVYDMEVTGMNCEYVLLAQEAMMALNIARVTEASWVEYLPILKHIPSWVPGARFKKLADRFRPVVETMRDKPFNQIKRDVANGKGSSSVSGKLLKRLQDRFGETELNQEQEEIARNVAGIAYAAAADTTTSAAQSFFVAMSLYPDVQRKAQAELDRVVGPDRLPDFNHLDELVYIQAVALETMRWAVVTPLANPHRLLRDDEFNGFFIPKGTTVLPNAWAMLHDPDEYPDPDEFKPERFIKDEQLDPNVRSPLSIAFGFGRRICPGRHLSGSSLFLTIASVLHTLSIQPALGQDGKTIDPSTMMSTGIISSPKCVPCIVNPRSANAEHLIRHWNSTASE</sequence>
<comment type="subcellular location">
    <subcellularLocation>
        <location evidence="2">Membrane</location>
        <topology evidence="2">Single-pass membrane protein</topology>
    </subcellularLocation>
</comment>
<name>A0ABP1DSQ0_9APHY</name>
<dbReference type="PROSITE" id="PS00086">
    <property type="entry name" value="CYTOCHROME_P450"/>
    <property type="match status" value="1"/>
</dbReference>
<keyword evidence="7 13" id="KW-0479">Metal-binding</keyword>
<dbReference type="CDD" id="cd11065">
    <property type="entry name" value="CYP64-like"/>
    <property type="match status" value="1"/>
</dbReference>
<dbReference type="InterPro" id="IPR017972">
    <property type="entry name" value="Cyt_P450_CS"/>
</dbReference>
<accession>A0ABP1DSQ0</accession>
<dbReference type="PANTHER" id="PTHR46300:SF7">
    <property type="entry name" value="P450, PUTATIVE (EUROFUNG)-RELATED"/>
    <property type="match status" value="1"/>
</dbReference>
<keyword evidence="5 13" id="KW-0349">Heme</keyword>
<comment type="cofactor">
    <cofactor evidence="1">
        <name>heme</name>
        <dbReference type="ChEBI" id="CHEBI:30413"/>
    </cofactor>
</comment>
<organism evidence="15 16">
    <name type="scientific">Somion occarium</name>
    <dbReference type="NCBI Taxonomy" id="3059160"/>
    <lineage>
        <taxon>Eukaryota</taxon>
        <taxon>Fungi</taxon>
        <taxon>Dikarya</taxon>
        <taxon>Basidiomycota</taxon>
        <taxon>Agaricomycotina</taxon>
        <taxon>Agaricomycetes</taxon>
        <taxon>Polyporales</taxon>
        <taxon>Cerrenaceae</taxon>
        <taxon>Somion</taxon>
    </lineage>
</organism>
<comment type="pathway">
    <text evidence="3">Secondary metabolite biosynthesis.</text>
</comment>
<keyword evidence="8 14" id="KW-1133">Transmembrane helix</keyword>
<dbReference type="InterPro" id="IPR036396">
    <property type="entry name" value="Cyt_P450_sf"/>
</dbReference>